<dbReference type="RefSeq" id="WP_322329451.1">
    <property type="nucleotide sequence ID" value="NZ_CP139725.1"/>
</dbReference>
<dbReference type="EMBL" id="CP139725">
    <property type="protein sequence ID" value="WPZ22901.1"/>
    <property type="molecule type" value="Genomic_DNA"/>
</dbReference>
<organism evidence="1 2">
    <name type="scientific">Sulfitobacter faviae</name>
    <dbReference type="NCBI Taxonomy" id="1775881"/>
    <lineage>
        <taxon>Bacteria</taxon>
        <taxon>Pseudomonadati</taxon>
        <taxon>Pseudomonadota</taxon>
        <taxon>Alphaproteobacteria</taxon>
        <taxon>Rhodobacterales</taxon>
        <taxon>Roseobacteraceae</taxon>
        <taxon>Sulfitobacter</taxon>
    </lineage>
</organism>
<reference evidence="1 2" key="1">
    <citation type="submission" date="2023-11" db="EMBL/GenBank/DDBJ databases">
        <title>From the Deep-Sea to the Surface: Bacterial Genomes Isolated from the Moytirra Hydrothermal Vent Plume.</title>
        <authorList>
            <person name="Major S.R."/>
        </authorList>
    </citation>
    <scope>NUCLEOTIDE SEQUENCE [LARGE SCALE GENOMIC DNA]</scope>
    <source>
        <strain evidence="1 2">OXR-9</strain>
    </source>
</reference>
<evidence type="ECO:0000313" key="1">
    <source>
        <dbReference type="EMBL" id="WPZ22901.1"/>
    </source>
</evidence>
<dbReference type="Proteomes" id="UP001326567">
    <property type="component" value="Chromosome"/>
</dbReference>
<name>A0ABZ0V4N7_9RHOB</name>
<protein>
    <submittedName>
        <fullName evidence="1">ATP-binding protein</fullName>
    </submittedName>
</protein>
<accession>A0ABZ0V4N7</accession>
<dbReference type="PIRSF" id="PIRSF037081">
    <property type="entry name" value="P-loop_All4644_prd"/>
    <property type="match status" value="1"/>
</dbReference>
<dbReference type="InterPro" id="IPR017101">
    <property type="entry name" value="P-loop_ATP/GTP-bd_All4644_prd"/>
</dbReference>
<dbReference type="SUPFAM" id="SSF52540">
    <property type="entry name" value="P-loop containing nucleoside triphosphate hydrolases"/>
    <property type="match status" value="1"/>
</dbReference>
<keyword evidence="2" id="KW-1185">Reference proteome</keyword>
<keyword evidence="1" id="KW-0547">Nucleotide-binding</keyword>
<dbReference type="Pfam" id="PF13671">
    <property type="entry name" value="AAA_33"/>
    <property type="match status" value="1"/>
</dbReference>
<dbReference type="InterPro" id="IPR027417">
    <property type="entry name" value="P-loop_NTPase"/>
</dbReference>
<keyword evidence="1" id="KW-0067">ATP-binding</keyword>
<sequence length="165" mass="18371">MADQPTLHLLCGRIASGKSTLATELGHGPRTVVIREDDWLQELYGAELTSMRNYMRRAGQFRGVVEPHVADLLTAGASVVLDFQANTVEARGWLRGLLMGTNATHVLHVLDVPEEVCLERLRARNKEGFHPFAVTEDQFRQVSRHFVPPAPEEGFVIEVHPAPAR</sequence>
<evidence type="ECO:0000313" key="2">
    <source>
        <dbReference type="Proteomes" id="UP001326567"/>
    </source>
</evidence>
<dbReference type="Gene3D" id="3.40.50.300">
    <property type="entry name" value="P-loop containing nucleotide triphosphate hydrolases"/>
    <property type="match status" value="1"/>
</dbReference>
<gene>
    <name evidence="1" type="ORF">T7987_06635</name>
</gene>
<dbReference type="GO" id="GO:0005524">
    <property type="term" value="F:ATP binding"/>
    <property type="evidence" value="ECO:0007669"/>
    <property type="project" value="UniProtKB-KW"/>
</dbReference>
<proteinExistence type="predicted"/>